<dbReference type="SMART" id="SM00267">
    <property type="entry name" value="GGDEF"/>
    <property type="match status" value="1"/>
</dbReference>
<dbReference type="EMBL" id="JAFITO010000015">
    <property type="protein sequence ID" value="MBN4068438.1"/>
    <property type="molecule type" value="Genomic_DNA"/>
</dbReference>
<dbReference type="PROSITE" id="PS50110">
    <property type="entry name" value="RESPONSE_REGULATORY"/>
    <property type="match status" value="1"/>
</dbReference>
<dbReference type="PANTHER" id="PTHR44757:SF2">
    <property type="entry name" value="BIOFILM ARCHITECTURE MAINTENANCE PROTEIN MBAA"/>
    <property type="match status" value="1"/>
</dbReference>
<evidence type="ECO:0000313" key="5">
    <source>
        <dbReference type="EMBL" id="MBN4068438.1"/>
    </source>
</evidence>
<dbReference type="SMART" id="SM00448">
    <property type="entry name" value="REC"/>
    <property type="match status" value="1"/>
</dbReference>
<accession>A0ABS3AUI9</accession>
<evidence type="ECO:0000256" key="1">
    <source>
        <dbReference type="PROSITE-ProRule" id="PRU00169"/>
    </source>
</evidence>
<sequence>MSKESTESASRDKSNVLVKGSTHLTLCTPDSGTGSVLERAIEGYIEQVPQQLKILREALTTGNAESLANVAQILKSASATLGALGNSTRCTALEQAGGKNAQDSANITLKENHDDMPREGEVPLDVVGAGQHIWLVDDDASFQEATATALRSSGFQVTITENGDQVLSMSHHSRPDLVLLGAIMEGLDGFEVCRQLNQRWQGWDIPILLVTGLDDLESVTRAFAAGAAGFIVKPLNYALLIHRILFQLRASGNQRLLRENHEYLTVAQRMVGLGFWRWNATTDQISVSCELAELCGTTPEEFGSGIEALLQRIHVDDLEHIRQEILQMRTHITMRSMSFRFNGLQDAEMFVDQQLASPSPGIILGTILDVTKQKKTEEKISQLAYNDVLTGLANRTQFQIRLDSTMRRAERRKERFALLFLDLDGFKNINDRFGHGAGDELLKIVGKRLRIVLREVDFAARLGGDEFCLIIEGTADEFAAADVATRCLKAISEPLQLGKQTIRPHVSIGITLFPDDGQDQESLLRSVDRAMYAAKHAGKHQYAFYSPELTYLAEQRLALEHDLRHAIEQEEFVLHYQPQICLTSGKIIAVEAFLCWQHPDRGLVPPDEFIKVAERIGMQSELGEWVLHTALRQAGAWRQAGVPPVRMAVNISNTHFRQKDIGSTVKSLLERTELEPSALELEVSESVVQEIGRSKETFSQLKELGVTITLDEFGSGYSSLGSLKHLPIDCLKINRIFIEDVLTERSDSAIVATVIAMGQLLNLSVIADGVETIEQVKYLFGIGCHSAQGLYFSGPVPADGIQELMKVNFL</sequence>
<dbReference type="Gene3D" id="1.20.120.160">
    <property type="entry name" value="HPT domain"/>
    <property type="match status" value="1"/>
</dbReference>
<dbReference type="InterPro" id="IPR011006">
    <property type="entry name" value="CheY-like_superfamily"/>
</dbReference>
<dbReference type="Pfam" id="PF00072">
    <property type="entry name" value="Response_reg"/>
    <property type="match status" value="1"/>
</dbReference>
<dbReference type="CDD" id="cd01949">
    <property type="entry name" value="GGDEF"/>
    <property type="match status" value="1"/>
</dbReference>
<dbReference type="InterPro" id="IPR000160">
    <property type="entry name" value="GGDEF_dom"/>
</dbReference>
<dbReference type="PROSITE" id="PS50883">
    <property type="entry name" value="EAL"/>
    <property type="match status" value="1"/>
</dbReference>
<dbReference type="Gene3D" id="3.30.70.270">
    <property type="match status" value="1"/>
</dbReference>
<dbReference type="PROSITE" id="PS50887">
    <property type="entry name" value="GGDEF"/>
    <property type="match status" value="1"/>
</dbReference>
<evidence type="ECO:0000259" key="4">
    <source>
        <dbReference type="PROSITE" id="PS50887"/>
    </source>
</evidence>
<dbReference type="InterPro" id="IPR052155">
    <property type="entry name" value="Biofilm_reg_signaling"/>
</dbReference>
<dbReference type="InterPro" id="IPR001789">
    <property type="entry name" value="Sig_transdc_resp-reg_receiver"/>
</dbReference>
<dbReference type="Gene3D" id="3.30.450.20">
    <property type="entry name" value="PAS domain"/>
    <property type="match status" value="1"/>
</dbReference>
<dbReference type="SUPFAM" id="SSF141868">
    <property type="entry name" value="EAL domain-like"/>
    <property type="match status" value="1"/>
</dbReference>
<dbReference type="Pfam" id="PF00563">
    <property type="entry name" value="EAL"/>
    <property type="match status" value="1"/>
</dbReference>
<dbReference type="InterPro" id="IPR043128">
    <property type="entry name" value="Rev_trsase/Diguanyl_cyclase"/>
</dbReference>
<dbReference type="Proteomes" id="UP000717534">
    <property type="component" value="Unassembled WGS sequence"/>
</dbReference>
<proteinExistence type="predicted"/>
<evidence type="ECO:0000259" key="2">
    <source>
        <dbReference type="PROSITE" id="PS50110"/>
    </source>
</evidence>
<reference evidence="5 6" key="1">
    <citation type="submission" date="2021-02" db="EMBL/GenBank/DDBJ databases">
        <title>Activity-based single-cell genomes from oceanic crustal fluid captures similar information to metagenomic and metatranscriptomic surveys with orders of magnitude less sampling.</title>
        <authorList>
            <person name="D'Angelo T.S."/>
            <person name="Orcutt B.N."/>
        </authorList>
    </citation>
    <scope>NUCLEOTIDE SEQUENCE [LARGE SCALE GENOMIC DNA]</scope>
    <source>
        <strain evidence="5">AH-315-G02</strain>
    </source>
</reference>
<comment type="caution">
    <text evidence="1">Lacks conserved residue(s) required for the propagation of feature annotation.</text>
</comment>
<evidence type="ECO:0000313" key="6">
    <source>
        <dbReference type="Proteomes" id="UP000717534"/>
    </source>
</evidence>
<feature type="domain" description="GGDEF" evidence="4">
    <location>
        <begin position="414"/>
        <end position="547"/>
    </location>
</feature>
<dbReference type="InterPro" id="IPR001633">
    <property type="entry name" value="EAL_dom"/>
</dbReference>
<dbReference type="InterPro" id="IPR029787">
    <property type="entry name" value="Nucleotide_cyclase"/>
</dbReference>
<dbReference type="SUPFAM" id="SSF47226">
    <property type="entry name" value="Histidine-containing phosphotransfer domain, HPT domain"/>
    <property type="match status" value="1"/>
</dbReference>
<dbReference type="CDD" id="cd01948">
    <property type="entry name" value="EAL"/>
    <property type="match status" value="1"/>
</dbReference>
<dbReference type="SUPFAM" id="SSF55073">
    <property type="entry name" value="Nucleotide cyclase"/>
    <property type="match status" value="1"/>
</dbReference>
<dbReference type="Gene3D" id="3.40.50.2300">
    <property type="match status" value="1"/>
</dbReference>
<gene>
    <name evidence="5" type="ORF">JYU06_02800</name>
</gene>
<dbReference type="SUPFAM" id="SSF52172">
    <property type="entry name" value="CheY-like"/>
    <property type="match status" value="1"/>
</dbReference>
<name>A0ABS3AUI9_9BACT</name>
<dbReference type="NCBIfam" id="TIGR00254">
    <property type="entry name" value="GGDEF"/>
    <property type="match status" value="1"/>
</dbReference>
<protein>
    <submittedName>
        <fullName evidence="5">EAL domain-containing protein</fullName>
    </submittedName>
</protein>
<feature type="domain" description="EAL" evidence="3">
    <location>
        <begin position="556"/>
        <end position="809"/>
    </location>
</feature>
<dbReference type="Pfam" id="PF00990">
    <property type="entry name" value="GGDEF"/>
    <property type="match status" value="1"/>
</dbReference>
<evidence type="ECO:0000259" key="3">
    <source>
        <dbReference type="PROSITE" id="PS50883"/>
    </source>
</evidence>
<dbReference type="PANTHER" id="PTHR44757">
    <property type="entry name" value="DIGUANYLATE CYCLASE DGCP"/>
    <property type="match status" value="1"/>
</dbReference>
<dbReference type="InterPro" id="IPR035919">
    <property type="entry name" value="EAL_sf"/>
</dbReference>
<dbReference type="SMART" id="SM00052">
    <property type="entry name" value="EAL"/>
    <property type="match status" value="1"/>
</dbReference>
<dbReference type="InterPro" id="IPR036641">
    <property type="entry name" value="HPT_dom_sf"/>
</dbReference>
<dbReference type="Gene3D" id="3.20.20.450">
    <property type="entry name" value="EAL domain"/>
    <property type="match status" value="1"/>
</dbReference>
<comment type="caution">
    <text evidence="5">The sequence shown here is derived from an EMBL/GenBank/DDBJ whole genome shotgun (WGS) entry which is preliminary data.</text>
</comment>
<keyword evidence="6" id="KW-1185">Reference proteome</keyword>
<organism evidence="5 6">
    <name type="scientific">Desulfotalea psychrophila</name>
    <dbReference type="NCBI Taxonomy" id="84980"/>
    <lineage>
        <taxon>Bacteria</taxon>
        <taxon>Pseudomonadati</taxon>
        <taxon>Thermodesulfobacteriota</taxon>
        <taxon>Desulfobulbia</taxon>
        <taxon>Desulfobulbales</taxon>
        <taxon>Desulfocapsaceae</taxon>
        <taxon>Desulfotalea</taxon>
    </lineage>
</organism>
<feature type="domain" description="Response regulatory" evidence="2">
    <location>
        <begin position="132"/>
        <end position="248"/>
    </location>
</feature>